<evidence type="ECO:0000313" key="2">
    <source>
        <dbReference type="EMBL" id="QJB01679.1"/>
    </source>
</evidence>
<keyword evidence="1" id="KW-0472">Membrane</keyword>
<protein>
    <submittedName>
        <fullName evidence="2">Uncharacterized protein</fullName>
    </submittedName>
</protein>
<keyword evidence="1" id="KW-0812">Transmembrane</keyword>
<dbReference type="EMBL" id="MT143724">
    <property type="protein sequence ID" value="QJB01679.1"/>
    <property type="molecule type" value="Genomic_DNA"/>
</dbReference>
<proteinExistence type="predicted"/>
<dbReference type="AlphaFoldDB" id="A0A6M3M9S4"/>
<feature type="transmembrane region" description="Helical" evidence="1">
    <location>
        <begin position="20"/>
        <end position="45"/>
    </location>
</feature>
<sequence>MVGVLGPAATFRGKVEEVRTLGMMTTVLVLGLFVGTNLGVLLMCLMRMASPEEGNGSDRAE</sequence>
<reference evidence="2" key="1">
    <citation type="submission" date="2020-03" db="EMBL/GenBank/DDBJ databases">
        <title>The deep terrestrial virosphere.</title>
        <authorList>
            <person name="Holmfeldt K."/>
            <person name="Nilsson E."/>
            <person name="Simone D."/>
            <person name="Lopez-Fernandez M."/>
            <person name="Wu X."/>
            <person name="de Brujin I."/>
            <person name="Lundin D."/>
            <person name="Andersson A."/>
            <person name="Bertilsson S."/>
            <person name="Dopson M."/>
        </authorList>
    </citation>
    <scope>NUCLEOTIDE SEQUENCE</scope>
    <source>
        <strain evidence="2">MM171B02166</strain>
    </source>
</reference>
<name>A0A6M3M9S4_9ZZZZ</name>
<evidence type="ECO:0000256" key="1">
    <source>
        <dbReference type="SAM" id="Phobius"/>
    </source>
</evidence>
<organism evidence="2">
    <name type="scientific">viral metagenome</name>
    <dbReference type="NCBI Taxonomy" id="1070528"/>
    <lineage>
        <taxon>unclassified sequences</taxon>
        <taxon>metagenomes</taxon>
        <taxon>organismal metagenomes</taxon>
    </lineage>
</organism>
<accession>A0A6M3M9S4</accession>
<keyword evidence="1" id="KW-1133">Transmembrane helix</keyword>
<gene>
    <name evidence="2" type="ORF">MM171B02166_0002</name>
</gene>